<feature type="region of interest" description="Disordered" evidence="2">
    <location>
        <begin position="1"/>
        <end position="61"/>
    </location>
</feature>
<proteinExistence type="predicted"/>
<protein>
    <submittedName>
        <fullName evidence="3">Uncharacterized protein</fullName>
    </submittedName>
</protein>
<feature type="compositionally biased region" description="Low complexity" evidence="2">
    <location>
        <begin position="1"/>
        <end position="31"/>
    </location>
</feature>
<feature type="compositionally biased region" description="Polar residues" evidence="2">
    <location>
        <begin position="45"/>
        <end position="61"/>
    </location>
</feature>
<name>A0A9N9LV03_9HELO</name>
<sequence length="413" mass="45396">MSPTSMTPPMSPTSITPPTSPTSMTPPTQSPVTDGPNIELDWPSDSDSSTPLNWGSQTSLDPGLSNSSAFAVIDSFFGPEPSFEGLGPRIQSTGGRQESLLVGSSGLAGDDIVSITAKPLDISAPENPEHHTSVNVESSTATVQTLQEHILSLEQKLKGEVFPANQELTEERMVEIFSDLGRIEKAGTIPLSIIRDTKIRRLLRKIKTLENIPSDHKLQIEERVNRLLTSWSKPATLSTTQAQSKPTPQQTVIDLTGADSNDKHVTPPGTLKSGLLSPSSIDSDPPISTETNSRSTSNENLNPKKRKRSAGSSNSTALSKRRQPTRKTTTTVRKHFGDEIDHNSRSLARVEKNLHDCKADLVAIEKRKARFLAEIEEERKEVIRRENEFLESKEDIVAWVARNEVVSEEWKSR</sequence>
<reference evidence="3" key="1">
    <citation type="submission" date="2021-07" db="EMBL/GenBank/DDBJ databases">
        <authorList>
            <person name="Durling M."/>
        </authorList>
    </citation>
    <scope>NUCLEOTIDE SEQUENCE</scope>
</reference>
<comment type="caution">
    <text evidence="3">The sequence shown here is derived from an EMBL/GenBank/DDBJ whole genome shotgun (WGS) entry which is preliminary data.</text>
</comment>
<accession>A0A9N9LV03</accession>
<keyword evidence="4" id="KW-1185">Reference proteome</keyword>
<dbReference type="OrthoDB" id="3563184at2759"/>
<evidence type="ECO:0000313" key="3">
    <source>
        <dbReference type="EMBL" id="CAG8978006.1"/>
    </source>
</evidence>
<feature type="compositionally biased region" description="Polar residues" evidence="2">
    <location>
        <begin position="237"/>
        <end position="253"/>
    </location>
</feature>
<evidence type="ECO:0000313" key="4">
    <source>
        <dbReference type="Proteomes" id="UP000701801"/>
    </source>
</evidence>
<dbReference type="Proteomes" id="UP000701801">
    <property type="component" value="Unassembled WGS sequence"/>
</dbReference>
<dbReference type="AlphaFoldDB" id="A0A9N9LV03"/>
<keyword evidence="1" id="KW-0175">Coiled coil</keyword>
<feature type="compositionally biased region" description="Low complexity" evidence="2">
    <location>
        <begin position="277"/>
        <end position="301"/>
    </location>
</feature>
<evidence type="ECO:0000256" key="1">
    <source>
        <dbReference type="SAM" id="Coils"/>
    </source>
</evidence>
<gene>
    <name evidence="3" type="ORF">HYALB_00000675</name>
</gene>
<organism evidence="3 4">
    <name type="scientific">Hymenoscyphus albidus</name>
    <dbReference type="NCBI Taxonomy" id="595503"/>
    <lineage>
        <taxon>Eukaryota</taxon>
        <taxon>Fungi</taxon>
        <taxon>Dikarya</taxon>
        <taxon>Ascomycota</taxon>
        <taxon>Pezizomycotina</taxon>
        <taxon>Leotiomycetes</taxon>
        <taxon>Helotiales</taxon>
        <taxon>Helotiaceae</taxon>
        <taxon>Hymenoscyphus</taxon>
    </lineage>
</organism>
<feature type="coiled-coil region" evidence="1">
    <location>
        <begin position="347"/>
        <end position="393"/>
    </location>
</feature>
<evidence type="ECO:0000256" key="2">
    <source>
        <dbReference type="SAM" id="MobiDB-lite"/>
    </source>
</evidence>
<feature type="region of interest" description="Disordered" evidence="2">
    <location>
        <begin position="237"/>
        <end position="331"/>
    </location>
</feature>
<dbReference type="EMBL" id="CAJVRM010000240">
    <property type="protein sequence ID" value="CAG8978006.1"/>
    <property type="molecule type" value="Genomic_DNA"/>
</dbReference>